<evidence type="ECO:0000313" key="2">
    <source>
        <dbReference type="EMBL" id="ORE08766.1"/>
    </source>
</evidence>
<dbReference type="Proteomes" id="UP000242414">
    <property type="component" value="Unassembled WGS sequence"/>
</dbReference>
<sequence>MFFTNQATSIDLAPRNTDSIMNMLYRMSLDVYGKALEQDVQSLKELKRLNDTYYAQYEEILSLLKGKSTSKSSTIEYMSQAAKYNKQQKRKSDELFTEDDIEGYQNERPRCQRTTTDSSVTFQLTLKYKSNIESEASKSSTSRQRSDVNNSTSSTIVPISAEDTDGSSASVVDSIDAHSISEIDEYDDIGFDVTPDIVDNEQATTSKYEERMDLNVVPNVTQKTLKMASRWNSTLTTLGNLSTTVDSRKGKGNKIKKKSI</sequence>
<feature type="compositionally biased region" description="Polar residues" evidence="1">
    <location>
        <begin position="137"/>
        <end position="157"/>
    </location>
</feature>
<dbReference type="AlphaFoldDB" id="A0A1X0R9V6"/>
<proteinExistence type="predicted"/>
<reference evidence="2" key="1">
    <citation type="journal article" date="2016" name="Proc. Natl. Acad. Sci. U.S.A.">
        <title>Lipid metabolic changes in an early divergent fungus govern the establishment of a mutualistic symbiosis with endobacteria.</title>
        <authorList>
            <person name="Lastovetsky O.A."/>
            <person name="Gaspar M.L."/>
            <person name="Mondo S.J."/>
            <person name="LaButti K.M."/>
            <person name="Sandor L."/>
            <person name="Grigoriev I.V."/>
            <person name="Henry S.A."/>
            <person name="Pawlowska T.E."/>
        </authorList>
    </citation>
    <scope>NUCLEOTIDE SEQUENCE [LARGE SCALE GENOMIC DNA]</scope>
    <source>
        <strain evidence="2">ATCC 52814</strain>
    </source>
</reference>
<protein>
    <submittedName>
        <fullName evidence="2">Uncharacterized protein</fullName>
    </submittedName>
</protein>
<gene>
    <name evidence="2" type="ORF">BCV72DRAFT_83152</name>
</gene>
<accession>A0A1X0R9V6</accession>
<feature type="region of interest" description="Disordered" evidence="1">
    <location>
        <begin position="133"/>
        <end position="170"/>
    </location>
</feature>
<organism evidence="2">
    <name type="scientific">Rhizopus microsporus var. microsporus</name>
    <dbReference type="NCBI Taxonomy" id="86635"/>
    <lineage>
        <taxon>Eukaryota</taxon>
        <taxon>Fungi</taxon>
        <taxon>Fungi incertae sedis</taxon>
        <taxon>Mucoromycota</taxon>
        <taxon>Mucoromycotina</taxon>
        <taxon>Mucoromycetes</taxon>
        <taxon>Mucorales</taxon>
        <taxon>Mucorineae</taxon>
        <taxon>Rhizopodaceae</taxon>
        <taxon>Rhizopus</taxon>
    </lineage>
</organism>
<dbReference type="VEuPathDB" id="FungiDB:BCV72DRAFT_83152"/>
<dbReference type="EMBL" id="KV921884">
    <property type="protein sequence ID" value="ORE08766.1"/>
    <property type="molecule type" value="Genomic_DNA"/>
</dbReference>
<evidence type="ECO:0000256" key="1">
    <source>
        <dbReference type="SAM" id="MobiDB-lite"/>
    </source>
</evidence>
<name>A0A1X0R9V6_RHIZD</name>